<reference evidence="1 2" key="1">
    <citation type="submission" date="2017-12" db="EMBL/GenBank/DDBJ databases">
        <title>Comparative genomics of Botrytis spp.</title>
        <authorList>
            <person name="Valero-Jimenez C.A."/>
            <person name="Tapia P."/>
            <person name="Veloso J."/>
            <person name="Silva-Moreno E."/>
            <person name="Staats M."/>
            <person name="Valdes J.H."/>
            <person name="Van Kan J.A.L."/>
        </authorList>
    </citation>
    <scope>NUCLEOTIDE SEQUENCE [LARGE SCALE GENOMIC DNA]</scope>
    <source>
        <strain evidence="1 2">MUCL3349</strain>
    </source>
</reference>
<organism evidence="1 2">
    <name type="scientific">Botrytis porri</name>
    <dbReference type="NCBI Taxonomy" id="87229"/>
    <lineage>
        <taxon>Eukaryota</taxon>
        <taxon>Fungi</taxon>
        <taxon>Dikarya</taxon>
        <taxon>Ascomycota</taxon>
        <taxon>Pezizomycotina</taxon>
        <taxon>Leotiomycetes</taxon>
        <taxon>Helotiales</taxon>
        <taxon>Sclerotiniaceae</taxon>
        <taxon>Botrytis</taxon>
    </lineage>
</organism>
<evidence type="ECO:0000313" key="1">
    <source>
        <dbReference type="EMBL" id="TGO88420.1"/>
    </source>
</evidence>
<dbReference type="EMBL" id="PQXO01000163">
    <property type="protein sequence ID" value="TGO88420.1"/>
    <property type="molecule type" value="Genomic_DNA"/>
</dbReference>
<sequence>MGWDEIGSGWAGQAIGNVAELINSPLIPGKMSNVKRQVLKSVEVSSSLKERASSKERALDFGNVNGSLIFNFFGEGRC</sequence>
<name>A0A4Z1KV89_9HELO</name>
<comment type="caution">
    <text evidence="1">The sequence shown here is derived from an EMBL/GenBank/DDBJ whole genome shotgun (WGS) entry which is preliminary data.</text>
</comment>
<keyword evidence="2" id="KW-1185">Reference proteome</keyword>
<proteinExistence type="predicted"/>
<protein>
    <submittedName>
        <fullName evidence="1">Uncharacterized protein</fullName>
    </submittedName>
</protein>
<evidence type="ECO:0000313" key="2">
    <source>
        <dbReference type="Proteomes" id="UP000297280"/>
    </source>
</evidence>
<dbReference type="Proteomes" id="UP000297280">
    <property type="component" value="Unassembled WGS sequence"/>
</dbReference>
<gene>
    <name evidence="1" type="ORF">BPOR_0163g00110</name>
</gene>
<dbReference type="AlphaFoldDB" id="A0A4Z1KV89"/>
<accession>A0A4Z1KV89</accession>